<reference evidence="2 3" key="1">
    <citation type="journal article" date="2019" name="Commun. Biol.">
        <title>The bagworm genome reveals a unique fibroin gene that provides high tensile strength.</title>
        <authorList>
            <person name="Kono N."/>
            <person name="Nakamura H."/>
            <person name="Ohtoshi R."/>
            <person name="Tomita M."/>
            <person name="Numata K."/>
            <person name="Arakawa K."/>
        </authorList>
    </citation>
    <scope>NUCLEOTIDE SEQUENCE [LARGE SCALE GENOMIC DNA]</scope>
</reference>
<evidence type="ECO:0000313" key="2">
    <source>
        <dbReference type="EMBL" id="GBP90957.1"/>
    </source>
</evidence>
<gene>
    <name evidence="2" type="ORF">EVAR_40841_1</name>
</gene>
<protein>
    <submittedName>
        <fullName evidence="2">Uncharacterized protein</fullName>
    </submittedName>
</protein>
<keyword evidence="3" id="KW-1185">Reference proteome</keyword>
<organism evidence="2 3">
    <name type="scientific">Eumeta variegata</name>
    <name type="common">Bagworm moth</name>
    <name type="synonym">Eumeta japonica</name>
    <dbReference type="NCBI Taxonomy" id="151549"/>
    <lineage>
        <taxon>Eukaryota</taxon>
        <taxon>Metazoa</taxon>
        <taxon>Ecdysozoa</taxon>
        <taxon>Arthropoda</taxon>
        <taxon>Hexapoda</taxon>
        <taxon>Insecta</taxon>
        <taxon>Pterygota</taxon>
        <taxon>Neoptera</taxon>
        <taxon>Endopterygota</taxon>
        <taxon>Lepidoptera</taxon>
        <taxon>Glossata</taxon>
        <taxon>Ditrysia</taxon>
        <taxon>Tineoidea</taxon>
        <taxon>Psychidae</taxon>
        <taxon>Oiketicinae</taxon>
        <taxon>Eumeta</taxon>
    </lineage>
</organism>
<dbReference type="AlphaFoldDB" id="A0A4C1ZWH1"/>
<proteinExistence type="predicted"/>
<comment type="caution">
    <text evidence="2">The sequence shown here is derived from an EMBL/GenBank/DDBJ whole genome shotgun (WGS) entry which is preliminary data.</text>
</comment>
<evidence type="ECO:0000256" key="1">
    <source>
        <dbReference type="SAM" id="MobiDB-lite"/>
    </source>
</evidence>
<accession>A0A4C1ZWH1</accession>
<name>A0A4C1ZWH1_EUMVA</name>
<dbReference type="EMBL" id="BGZK01002129">
    <property type="protein sequence ID" value="GBP90957.1"/>
    <property type="molecule type" value="Genomic_DNA"/>
</dbReference>
<dbReference type="Proteomes" id="UP000299102">
    <property type="component" value="Unassembled WGS sequence"/>
</dbReference>
<sequence>MSVGSAVSMRGNKARPLVLASWSRRARETWWRFRFISRVGPGHCPGAAAVEEGDVECSHHRVQEEGMSFIICILTVEQRPRRSADSLRAHAAVHEAQDAHHIREVLNPFGEQDWSLVFPEAICAVHRTPTVPKTPDGRKRSPGSAPRTDIGPASRQYP</sequence>
<evidence type="ECO:0000313" key="3">
    <source>
        <dbReference type="Proteomes" id="UP000299102"/>
    </source>
</evidence>
<feature type="region of interest" description="Disordered" evidence="1">
    <location>
        <begin position="128"/>
        <end position="158"/>
    </location>
</feature>